<protein>
    <submittedName>
        <fullName evidence="2">Uncharacterized protein</fullName>
    </submittedName>
</protein>
<name>A0A0G0PP60_9BACT</name>
<evidence type="ECO:0000313" key="3">
    <source>
        <dbReference type="Proteomes" id="UP000033881"/>
    </source>
</evidence>
<accession>A0A0G0PP60</accession>
<dbReference type="STRING" id="1618574.UT24_C0020G0017"/>
<comment type="caution">
    <text evidence="2">The sequence shown here is derived from an EMBL/GenBank/DDBJ whole genome shotgun (WGS) entry which is preliminary data.</text>
</comment>
<feature type="region of interest" description="Disordered" evidence="1">
    <location>
        <begin position="76"/>
        <end position="111"/>
    </location>
</feature>
<feature type="compositionally biased region" description="Basic and acidic residues" evidence="1">
    <location>
        <begin position="92"/>
        <end position="102"/>
    </location>
</feature>
<evidence type="ECO:0000313" key="2">
    <source>
        <dbReference type="EMBL" id="KKQ99949.1"/>
    </source>
</evidence>
<gene>
    <name evidence="2" type="ORF">UT24_C0020G0017</name>
</gene>
<evidence type="ECO:0000256" key="1">
    <source>
        <dbReference type="SAM" id="MobiDB-lite"/>
    </source>
</evidence>
<dbReference type="Proteomes" id="UP000033881">
    <property type="component" value="Unassembled WGS sequence"/>
</dbReference>
<sequence>MDAIEDAALGHWIEAKQIDGSMRVYKTKPDPNAWQKATDRAFGNPEQGIDLTTQGEKIGELREILLVLANERNRKDAEISSGALPNSGGETDQAHSDAKQDIQSRLQEAIS</sequence>
<reference evidence="2 3" key="1">
    <citation type="journal article" date="2015" name="Nature">
        <title>rRNA introns, odd ribosomes, and small enigmatic genomes across a large radiation of phyla.</title>
        <authorList>
            <person name="Brown C.T."/>
            <person name="Hug L.A."/>
            <person name="Thomas B.C."/>
            <person name="Sharon I."/>
            <person name="Castelle C.J."/>
            <person name="Singh A."/>
            <person name="Wilkins M.J."/>
            <person name="Williams K.H."/>
            <person name="Banfield J.F."/>
        </authorList>
    </citation>
    <scope>NUCLEOTIDE SEQUENCE [LARGE SCALE GENOMIC DNA]</scope>
</reference>
<dbReference type="AlphaFoldDB" id="A0A0G0PP60"/>
<organism evidence="2 3">
    <name type="scientific">Candidatus Woesebacteria bacterium GW2011_GWB1_39_12</name>
    <dbReference type="NCBI Taxonomy" id="1618574"/>
    <lineage>
        <taxon>Bacteria</taxon>
        <taxon>Candidatus Woeseibacteriota</taxon>
    </lineage>
</organism>
<dbReference type="EMBL" id="LBWB01000020">
    <property type="protein sequence ID" value="KKQ99949.1"/>
    <property type="molecule type" value="Genomic_DNA"/>
</dbReference>
<proteinExistence type="predicted"/>